<feature type="transmembrane region" description="Helical" evidence="2">
    <location>
        <begin position="493"/>
        <end position="513"/>
    </location>
</feature>
<keyword evidence="2" id="KW-0472">Membrane</keyword>
<feature type="compositionally biased region" description="Polar residues" evidence="1">
    <location>
        <begin position="364"/>
        <end position="390"/>
    </location>
</feature>
<feature type="region of interest" description="Disordered" evidence="1">
    <location>
        <begin position="354"/>
        <end position="432"/>
    </location>
</feature>
<name>A0A8T1SIR8_CHESE</name>
<dbReference type="OrthoDB" id="10071013at2759"/>
<feature type="compositionally biased region" description="Polar residues" evidence="1">
    <location>
        <begin position="398"/>
        <end position="431"/>
    </location>
</feature>
<feature type="compositionally biased region" description="Polar residues" evidence="1">
    <location>
        <begin position="278"/>
        <end position="295"/>
    </location>
</feature>
<feature type="region of interest" description="Disordered" evidence="1">
    <location>
        <begin position="255"/>
        <end position="295"/>
    </location>
</feature>
<feature type="compositionally biased region" description="Polar residues" evidence="1">
    <location>
        <begin position="166"/>
        <end position="179"/>
    </location>
</feature>
<feature type="region of interest" description="Disordered" evidence="1">
    <location>
        <begin position="156"/>
        <end position="189"/>
    </location>
</feature>
<comment type="caution">
    <text evidence="3">The sequence shown here is derived from an EMBL/GenBank/DDBJ whole genome shotgun (WGS) entry which is preliminary data.</text>
</comment>
<evidence type="ECO:0000313" key="4">
    <source>
        <dbReference type="Proteomes" id="UP000765507"/>
    </source>
</evidence>
<proteinExistence type="predicted"/>
<feature type="region of interest" description="Disordered" evidence="1">
    <location>
        <begin position="312"/>
        <end position="333"/>
    </location>
</feature>
<dbReference type="EMBL" id="JAHGAV010000209">
    <property type="protein sequence ID" value="KAG6928600.1"/>
    <property type="molecule type" value="Genomic_DNA"/>
</dbReference>
<sequence>RGLAEACGGAGAAQGASILAPLPQAAALESERGPGGAAASGRARGKNSVIPRPAFKMWTAVVFFLLISLCISENRISTLKERGTRVIRISRLSSEKHCRRACRGLSPSGNRYCNWSVFYQNRCVLLHCRHLYVCQNASAQDIKDLLGELVLKKREAQLPGQPGRQVESNTSRENQTESQAMVPPSPSAQVRTVMTGTRTTPPAVITTTATTTTTTIQSTKGTPGEITTTTLSATGNETAEMLGVLTTNSTIPTSTASPAASSLISNNNTSSSTPTATLEKTSNKVFTSGTTKAPAPLSQTTIATSESKVRTAVSQTTEHPNATIAPRSTPTPSTVITVGVGSLTTSLSIVATTNSRQDLKTHSPDSAVTNPSSKSASPTMPTINATSSTFEPLPTTVERPQNITGRPSPTLTVRTKGAKTSATNQPTTKATTGPEVITTTYSTFLTKLTTMGPTNAPKTTALGIGRGQQNADYDNLLIAAEPLTQYLVDTSSLLAVLLFGIIFFITVLVLFAMQAYESYKKKDYTQVDYLINGMYADSEM</sequence>
<dbReference type="AlphaFoldDB" id="A0A8T1SIR8"/>
<evidence type="ECO:0000256" key="1">
    <source>
        <dbReference type="SAM" id="MobiDB-lite"/>
    </source>
</evidence>
<feature type="compositionally biased region" description="Low complexity" evidence="1">
    <location>
        <begin position="255"/>
        <end position="277"/>
    </location>
</feature>
<feature type="non-terminal residue" evidence="3">
    <location>
        <position position="1"/>
    </location>
</feature>
<evidence type="ECO:0008006" key="5">
    <source>
        <dbReference type="Google" id="ProtNLM"/>
    </source>
</evidence>
<keyword evidence="4" id="KW-1185">Reference proteome</keyword>
<evidence type="ECO:0000256" key="2">
    <source>
        <dbReference type="SAM" id="Phobius"/>
    </source>
</evidence>
<dbReference type="InterPro" id="IPR041056">
    <property type="entry name" value="DUF5585"/>
</dbReference>
<keyword evidence="2" id="KW-0812">Transmembrane</keyword>
<dbReference type="Proteomes" id="UP000765507">
    <property type="component" value="Unassembled WGS sequence"/>
</dbReference>
<accession>A0A8T1SIR8</accession>
<organism evidence="3 4">
    <name type="scientific">Chelydra serpentina</name>
    <name type="common">Snapping turtle</name>
    <name type="synonym">Testudo serpentina</name>
    <dbReference type="NCBI Taxonomy" id="8475"/>
    <lineage>
        <taxon>Eukaryota</taxon>
        <taxon>Metazoa</taxon>
        <taxon>Chordata</taxon>
        <taxon>Craniata</taxon>
        <taxon>Vertebrata</taxon>
        <taxon>Euteleostomi</taxon>
        <taxon>Archelosauria</taxon>
        <taxon>Testudinata</taxon>
        <taxon>Testudines</taxon>
        <taxon>Cryptodira</taxon>
        <taxon>Durocryptodira</taxon>
        <taxon>Americhelydia</taxon>
        <taxon>Chelydroidea</taxon>
        <taxon>Chelydridae</taxon>
        <taxon>Chelydra</taxon>
    </lineage>
</organism>
<evidence type="ECO:0000313" key="3">
    <source>
        <dbReference type="EMBL" id="KAG6928600.1"/>
    </source>
</evidence>
<protein>
    <recommendedName>
        <fullName evidence="5">MANSC domain-containing protein</fullName>
    </recommendedName>
</protein>
<reference evidence="3 4" key="1">
    <citation type="journal article" date="2020" name="G3 (Bethesda)">
        <title>Draft Genome of the Common Snapping Turtle, Chelydra serpentina, a Model for Phenotypic Plasticity in Reptiles.</title>
        <authorList>
            <person name="Das D."/>
            <person name="Singh S.K."/>
            <person name="Bierstedt J."/>
            <person name="Erickson A."/>
            <person name="Galli G.L.J."/>
            <person name="Crossley D.A. 2nd"/>
            <person name="Rhen T."/>
        </authorList>
    </citation>
    <scope>NUCLEOTIDE SEQUENCE [LARGE SCALE GENOMIC DNA]</scope>
    <source>
        <strain evidence="3">KW</strain>
    </source>
</reference>
<dbReference type="Pfam" id="PF17823">
    <property type="entry name" value="DUF5585"/>
    <property type="match status" value="1"/>
</dbReference>
<keyword evidence="2" id="KW-1133">Transmembrane helix</keyword>
<gene>
    <name evidence="3" type="ORF">G0U57_007720</name>
</gene>